<organism evidence="3 4">
    <name type="scientific">Lentinula aciculospora</name>
    <dbReference type="NCBI Taxonomy" id="153920"/>
    <lineage>
        <taxon>Eukaryota</taxon>
        <taxon>Fungi</taxon>
        <taxon>Dikarya</taxon>
        <taxon>Basidiomycota</taxon>
        <taxon>Agaricomycotina</taxon>
        <taxon>Agaricomycetes</taxon>
        <taxon>Agaricomycetidae</taxon>
        <taxon>Agaricales</taxon>
        <taxon>Marasmiineae</taxon>
        <taxon>Omphalotaceae</taxon>
        <taxon>Lentinula</taxon>
    </lineage>
</organism>
<keyword evidence="2" id="KW-0472">Membrane</keyword>
<evidence type="ECO:0000256" key="2">
    <source>
        <dbReference type="SAM" id="Phobius"/>
    </source>
</evidence>
<dbReference type="Proteomes" id="UP001150266">
    <property type="component" value="Unassembled WGS sequence"/>
</dbReference>
<accession>A0A9W9AQT3</accession>
<feature type="region of interest" description="Disordered" evidence="1">
    <location>
        <begin position="252"/>
        <end position="302"/>
    </location>
</feature>
<evidence type="ECO:0000313" key="4">
    <source>
        <dbReference type="Proteomes" id="UP001150266"/>
    </source>
</evidence>
<feature type="compositionally biased region" description="Low complexity" evidence="1">
    <location>
        <begin position="40"/>
        <end position="56"/>
    </location>
</feature>
<feature type="region of interest" description="Disordered" evidence="1">
    <location>
        <begin position="322"/>
        <end position="347"/>
    </location>
</feature>
<comment type="caution">
    <text evidence="3">The sequence shown here is derived from an EMBL/GenBank/DDBJ whole genome shotgun (WGS) entry which is preliminary data.</text>
</comment>
<feature type="compositionally biased region" description="Acidic residues" evidence="1">
    <location>
        <begin position="29"/>
        <end position="39"/>
    </location>
</feature>
<dbReference type="OrthoDB" id="3058834at2759"/>
<dbReference type="Gene3D" id="1.20.5.510">
    <property type="entry name" value="Single helix bin"/>
    <property type="match status" value="1"/>
</dbReference>
<proteinExistence type="predicted"/>
<sequence length="347" mass="38139">MSSFPSRTVSSSFGQSFSGLGSSQWTERDDGDDDRDDDSSSTSTSHSRSPQSTHSQSSHDRDSQHDSSQVASSKSNAGAIAGGVIAGIVVLAVLVFFLWRRRSSRNRPKVKIEIDPMSALNGEAYARGTAARKDEEQSLIHERSSSVNVDLNPRPSQPQFWRVHNVNDTDNMSLHDAPISRSTPGVERKSVVSGITKTHPRENTISSINLLPIPEKDYQNYNGTATASSSKAGLKSSQTFVSSTKYVSDKDTIKRSSTMNDSPGPSAWKEKQSLNQMDDGSTFTGNSESQTSMRRFSEPGANDLALAAREEVSELRRRVELLKQENAELTRRDSRGDSFERLPAYNE</sequence>
<dbReference type="CDD" id="cd12087">
    <property type="entry name" value="TM_EGFR-like"/>
    <property type="match status" value="1"/>
</dbReference>
<protein>
    <submittedName>
        <fullName evidence="3">Uncharacterized protein</fullName>
    </submittedName>
</protein>
<feature type="transmembrane region" description="Helical" evidence="2">
    <location>
        <begin position="77"/>
        <end position="99"/>
    </location>
</feature>
<feature type="compositionally biased region" description="Basic and acidic residues" evidence="1">
    <location>
        <begin position="322"/>
        <end position="340"/>
    </location>
</feature>
<dbReference type="EMBL" id="JAOTPV010000002">
    <property type="protein sequence ID" value="KAJ4488460.1"/>
    <property type="molecule type" value="Genomic_DNA"/>
</dbReference>
<keyword evidence="2" id="KW-1133">Transmembrane helix</keyword>
<feature type="compositionally biased region" description="Polar residues" evidence="1">
    <location>
        <begin position="273"/>
        <end position="294"/>
    </location>
</feature>
<keyword evidence="4" id="KW-1185">Reference proteome</keyword>
<feature type="region of interest" description="Disordered" evidence="1">
    <location>
        <begin position="1"/>
        <end position="74"/>
    </location>
</feature>
<keyword evidence="2" id="KW-0812">Transmembrane</keyword>
<gene>
    <name evidence="3" type="ORF">J3R30DRAFT_3400956</name>
</gene>
<evidence type="ECO:0000256" key="1">
    <source>
        <dbReference type="SAM" id="MobiDB-lite"/>
    </source>
</evidence>
<name>A0A9W9AQT3_9AGAR</name>
<dbReference type="AlphaFoldDB" id="A0A9W9AQT3"/>
<reference evidence="3" key="1">
    <citation type="submission" date="2022-08" db="EMBL/GenBank/DDBJ databases">
        <title>A Global Phylogenomic Analysis of the Shiitake Genus Lentinula.</title>
        <authorList>
            <consortium name="DOE Joint Genome Institute"/>
            <person name="Sierra-Patev S."/>
            <person name="Min B."/>
            <person name="Naranjo-Ortiz M."/>
            <person name="Looney B."/>
            <person name="Konkel Z."/>
            <person name="Slot J.C."/>
            <person name="Sakamoto Y."/>
            <person name="Steenwyk J.L."/>
            <person name="Rokas A."/>
            <person name="Carro J."/>
            <person name="Camarero S."/>
            <person name="Ferreira P."/>
            <person name="Molpeceres G."/>
            <person name="Ruiz-Duenas F.J."/>
            <person name="Serrano A."/>
            <person name="Henrissat B."/>
            <person name="Drula E."/>
            <person name="Hughes K.W."/>
            <person name="Mata J.L."/>
            <person name="Ishikawa N.K."/>
            <person name="Vargas-Isla R."/>
            <person name="Ushijima S."/>
            <person name="Smith C.A."/>
            <person name="Ahrendt S."/>
            <person name="Andreopoulos W."/>
            <person name="He G."/>
            <person name="Labutti K."/>
            <person name="Lipzen A."/>
            <person name="Ng V."/>
            <person name="Riley R."/>
            <person name="Sandor L."/>
            <person name="Barry K."/>
            <person name="Martinez A.T."/>
            <person name="Xiao Y."/>
            <person name="Gibbons J.G."/>
            <person name="Terashima K."/>
            <person name="Grigoriev I.V."/>
            <person name="Hibbett D.S."/>
        </authorList>
    </citation>
    <scope>NUCLEOTIDE SEQUENCE</scope>
    <source>
        <strain evidence="3">JLM2183</strain>
    </source>
</reference>
<evidence type="ECO:0000313" key="3">
    <source>
        <dbReference type="EMBL" id="KAJ4488460.1"/>
    </source>
</evidence>
<feature type="compositionally biased region" description="Low complexity" evidence="1">
    <location>
        <begin position="1"/>
        <end position="24"/>
    </location>
</feature>